<organism evidence="2 3">
    <name type="scientific">Halorubrum ejinorense</name>
    <dbReference type="NCBI Taxonomy" id="425309"/>
    <lineage>
        <taxon>Archaea</taxon>
        <taxon>Methanobacteriati</taxon>
        <taxon>Methanobacteriota</taxon>
        <taxon>Stenosarchaea group</taxon>
        <taxon>Halobacteria</taxon>
        <taxon>Halobacteriales</taxon>
        <taxon>Haloferacaceae</taxon>
        <taxon>Halorubrum</taxon>
    </lineage>
</organism>
<evidence type="ECO:0000313" key="2">
    <source>
        <dbReference type="EMBL" id="GAA0538754.1"/>
    </source>
</evidence>
<protein>
    <submittedName>
        <fullName evidence="2">Uncharacterized protein</fullName>
    </submittedName>
</protein>
<name>A0AAV3SRC1_9EURY</name>
<reference evidence="2" key="1">
    <citation type="journal article" date="2014" name="Int. J. Syst. Evol. Microbiol.">
        <title>Complete genome sequence of Corynebacterium casei LMG S-19264T (=DSM 44701T), isolated from a smear-ripened cheese.</title>
        <authorList>
            <consortium name="US DOE Joint Genome Institute (JGI-PGF)"/>
            <person name="Walter F."/>
            <person name="Albersmeier A."/>
            <person name="Kalinowski J."/>
            <person name="Ruckert C."/>
        </authorList>
    </citation>
    <scope>NUCLEOTIDE SEQUENCE</scope>
    <source>
        <strain evidence="2">JCM 14265</strain>
    </source>
</reference>
<accession>A0AAV3SRC1</accession>
<comment type="caution">
    <text evidence="2">The sequence shown here is derived from an EMBL/GenBank/DDBJ whole genome shotgun (WGS) entry which is preliminary data.</text>
</comment>
<evidence type="ECO:0000313" key="3">
    <source>
        <dbReference type="Proteomes" id="UP001501425"/>
    </source>
</evidence>
<sequence length="144" mass="16669">MEECKYCQENQVVPVLDKEIEQQPRAGNKYRGHCLSCERWLPMCSEEYFRTHSDPHYLPIGEHEIVRLSEVGVDEGFSMSDLVDQGTEHSVSSRQSSDGHEVGQNRTMRKKVVIECVLDMTVEEFIDKETATQYLSHRFRELGS</sequence>
<feature type="region of interest" description="Disordered" evidence="1">
    <location>
        <begin position="84"/>
        <end position="105"/>
    </location>
</feature>
<proteinExistence type="predicted"/>
<gene>
    <name evidence="2" type="ORF">GCM10008994_12410</name>
</gene>
<evidence type="ECO:0000256" key="1">
    <source>
        <dbReference type="SAM" id="MobiDB-lite"/>
    </source>
</evidence>
<dbReference type="EMBL" id="BAAADQ010000004">
    <property type="protein sequence ID" value="GAA0538754.1"/>
    <property type="molecule type" value="Genomic_DNA"/>
</dbReference>
<reference evidence="2" key="2">
    <citation type="submission" date="2023-12" db="EMBL/GenBank/DDBJ databases">
        <authorList>
            <person name="Sun Q."/>
            <person name="Inoue M."/>
        </authorList>
    </citation>
    <scope>NUCLEOTIDE SEQUENCE</scope>
    <source>
        <strain evidence="2">JCM 14265</strain>
    </source>
</reference>
<dbReference type="Proteomes" id="UP001501425">
    <property type="component" value="Unassembled WGS sequence"/>
</dbReference>
<dbReference type="AlphaFoldDB" id="A0AAV3SRC1"/>